<dbReference type="GO" id="GO:0140107">
    <property type="term" value="F:high-affinity potassium ion transmembrane transporter activity"/>
    <property type="evidence" value="ECO:0007669"/>
    <property type="project" value="TreeGrafter"/>
</dbReference>
<dbReference type="SUPFAM" id="SSF81324">
    <property type="entry name" value="Voltage-gated potassium channels"/>
    <property type="match status" value="1"/>
</dbReference>
<reference evidence="9" key="1">
    <citation type="submission" date="2023-06" db="EMBL/GenBank/DDBJ databases">
        <title>Multi-omics analyses reveal the molecular pathogenesis toolkit of Lasiodiplodia hormozganensis, a cross-kingdom pathogen.</title>
        <authorList>
            <person name="Felix C."/>
            <person name="Meneses R."/>
            <person name="Goncalves M.F.M."/>
            <person name="Tilleman L."/>
            <person name="Duarte A.S."/>
            <person name="Jorrin-Novo J.V."/>
            <person name="Van De Peer Y."/>
            <person name="Deforce D."/>
            <person name="Van Nieuwerburgh F."/>
            <person name="Esteves A.C."/>
            <person name="Alves A."/>
        </authorList>
    </citation>
    <scope>NUCLEOTIDE SEQUENCE</scope>
    <source>
        <strain evidence="9">CBS 339.90</strain>
    </source>
</reference>
<feature type="transmembrane region" description="Helical" evidence="8">
    <location>
        <begin position="355"/>
        <end position="375"/>
    </location>
</feature>
<name>A0AA39XRC6_9PEZI</name>
<feature type="compositionally biased region" description="Basic and acidic residues" evidence="7">
    <location>
        <begin position="717"/>
        <end position="730"/>
    </location>
</feature>
<dbReference type="GO" id="GO:1990573">
    <property type="term" value="P:potassium ion import across plasma membrane"/>
    <property type="evidence" value="ECO:0007669"/>
    <property type="project" value="TreeGrafter"/>
</dbReference>
<feature type="compositionally biased region" description="Gly residues" evidence="7">
    <location>
        <begin position="695"/>
        <end position="706"/>
    </location>
</feature>
<keyword evidence="4 8" id="KW-1133">Transmembrane helix</keyword>
<keyword evidence="10" id="KW-1185">Reference proteome</keyword>
<evidence type="ECO:0000313" key="9">
    <source>
        <dbReference type="EMBL" id="KAK0638291.1"/>
    </source>
</evidence>
<evidence type="ECO:0000256" key="1">
    <source>
        <dbReference type="ARBA" id="ARBA00004141"/>
    </source>
</evidence>
<organism evidence="9 10">
    <name type="scientific">Lasiodiplodia hormozganensis</name>
    <dbReference type="NCBI Taxonomy" id="869390"/>
    <lineage>
        <taxon>Eukaryota</taxon>
        <taxon>Fungi</taxon>
        <taxon>Dikarya</taxon>
        <taxon>Ascomycota</taxon>
        <taxon>Pezizomycotina</taxon>
        <taxon>Dothideomycetes</taxon>
        <taxon>Dothideomycetes incertae sedis</taxon>
        <taxon>Botryosphaeriales</taxon>
        <taxon>Botryosphaeriaceae</taxon>
        <taxon>Lasiodiplodia</taxon>
    </lineage>
</organism>
<feature type="transmembrane region" description="Helical" evidence="8">
    <location>
        <begin position="72"/>
        <end position="92"/>
    </location>
</feature>
<feature type="region of interest" description="Disordered" evidence="7">
    <location>
        <begin position="141"/>
        <end position="202"/>
    </location>
</feature>
<evidence type="ECO:0000256" key="6">
    <source>
        <dbReference type="ARBA" id="ARBA00023136"/>
    </source>
</evidence>
<dbReference type="InterPro" id="IPR051143">
    <property type="entry name" value="TrkH_K-transport"/>
</dbReference>
<comment type="subcellular location">
    <subcellularLocation>
        <location evidence="1">Membrane</location>
        <topology evidence="1">Multi-pass membrane protein</topology>
    </subcellularLocation>
</comment>
<keyword evidence="6 8" id="KW-0472">Membrane</keyword>
<dbReference type="PANTHER" id="PTHR31064">
    <property type="entry name" value="POTASSIUM TRANSPORT PROTEIN DDB_G0292412-RELATED"/>
    <property type="match status" value="1"/>
</dbReference>
<dbReference type="AlphaFoldDB" id="A0AA39XRC6"/>
<dbReference type="Proteomes" id="UP001175001">
    <property type="component" value="Unassembled WGS sequence"/>
</dbReference>
<feature type="transmembrane region" description="Helical" evidence="8">
    <location>
        <begin position="472"/>
        <end position="494"/>
    </location>
</feature>
<feature type="transmembrane region" description="Helical" evidence="8">
    <location>
        <begin position="98"/>
        <end position="120"/>
    </location>
</feature>
<feature type="compositionally biased region" description="Basic and acidic residues" evidence="7">
    <location>
        <begin position="655"/>
        <end position="665"/>
    </location>
</feature>
<comment type="caution">
    <text evidence="9">The sequence shown here is derived from an EMBL/GenBank/DDBJ whole genome shotgun (WGS) entry which is preliminary data.</text>
</comment>
<dbReference type="PANTHER" id="PTHR31064:SF30">
    <property type="entry name" value="HIGH-AFFINITY POTASSIUM TRANSPORT PROTEIN-RELATED"/>
    <property type="match status" value="1"/>
</dbReference>
<dbReference type="Pfam" id="PF02386">
    <property type="entry name" value="TrkH"/>
    <property type="match status" value="1"/>
</dbReference>
<evidence type="ECO:0000256" key="7">
    <source>
        <dbReference type="SAM" id="MobiDB-lite"/>
    </source>
</evidence>
<protein>
    <submittedName>
        <fullName evidence="9">Potassium transport protein 1</fullName>
    </submittedName>
</protein>
<keyword evidence="3 8" id="KW-0812">Transmembrane</keyword>
<evidence type="ECO:0000256" key="5">
    <source>
        <dbReference type="ARBA" id="ARBA00023065"/>
    </source>
</evidence>
<evidence type="ECO:0000256" key="4">
    <source>
        <dbReference type="ARBA" id="ARBA00022989"/>
    </source>
</evidence>
<evidence type="ECO:0000256" key="3">
    <source>
        <dbReference type="ARBA" id="ARBA00022692"/>
    </source>
</evidence>
<dbReference type="GO" id="GO:0005886">
    <property type="term" value="C:plasma membrane"/>
    <property type="evidence" value="ECO:0007669"/>
    <property type="project" value="TreeGrafter"/>
</dbReference>
<evidence type="ECO:0000256" key="8">
    <source>
        <dbReference type="SAM" id="Phobius"/>
    </source>
</evidence>
<evidence type="ECO:0000313" key="10">
    <source>
        <dbReference type="Proteomes" id="UP001175001"/>
    </source>
</evidence>
<dbReference type="EMBL" id="JAUJDW010000097">
    <property type="protein sequence ID" value="KAK0638291.1"/>
    <property type="molecule type" value="Genomic_DNA"/>
</dbReference>
<feature type="transmembrane region" description="Helical" evidence="8">
    <location>
        <begin position="280"/>
        <end position="305"/>
    </location>
</feature>
<dbReference type="InterPro" id="IPR003445">
    <property type="entry name" value="Cat_transpt"/>
</dbReference>
<feature type="compositionally biased region" description="Gly residues" evidence="7">
    <location>
        <begin position="666"/>
        <end position="681"/>
    </location>
</feature>
<sequence length="730" mass="82158">MRDPIDEVCHPHVAKEHFLHYLKKEVFHLNFYRMHMLYFIIVILITSIIVYGEGLANNREAVDGSPLRYIDALFLCCSAMTTTGLNTVNLGSLSGFQQAILCILLIIGNVPFVSSFVVIIRRHFFRCKLADIVQHSQSGRQMVRDLEEEERQSHYRRDATHLRKRPKRRRDDDNEDESSEQRPLRSSSTPAHRRNTKRESSDQRLYHYATGRGFFPWPWESHTVQRFFHYPFRRLQRKLQPPDRSYISFDADLDERGRFRNLSEHERAELGGVEYRALDLLLPLLLAYQLFWYALGAMILVPYAYRDTISTIIRTAQPGNLSPGWWAFFAVTTSFSNGGLNLLNANFIPFSGNALILIVCGTLTIAGNTQFPILLRLAIWTLSRACPATSRLRQTCLFLLYHPRRCFIYLFPSKETWYLFTIQVSLDLAMWLLYELLNIGMLPGGVEDSSSPLRVRILDGLFQATGLRNSGAYVVTIASLAPALLVAYLATMYISSFPIVMALRQTNTYEERSVGLSSSSPSNPSSLGTHLRHQLAYDLWFQLLAWFLLSIIERPKLLQPNPSSPFTLFTLLFETTSAYGTVGLSTGGPSHASYSLSGAFQTSSKLVVLAVMLRGRHRGLPLAVDRSILLPGEALMRRMDAEYGERGWWSGAEEAEVRRDEEESGWRGGSGGSGGGEGGGEQDPEREREESDGSDGNGSGGGGGSGSRAAAGHRKSRQSDGEEQVHFEIT</sequence>
<evidence type="ECO:0000256" key="2">
    <source>
        <dbReference type="ARBA" id="ARBA00022448"/>
    </source>
</evidence>
<accession>A0AA39XRC6</accession>
<feature type="region of interest" description="Disordered" evidence="7">
    <location>
        <begin position="654"/>
        <end position="730"/>
    </location>
</feature>
<gene>
    <name evidence="9" type="primary">trk1_1</name>
    <name evidence="9" type="ORF">DIS24_g9960</name>
</gene>
<dbReference type="GO" id="GO:0030007">
    <property type="term" value="P:intracellular potassium ion homeostasis"/>
    <property type="evidence" value="ECO:0007669"/>
    <property type="project" value="TreeGrafter"/>
</dbReference>
<feature type="compositionally biased region" description="Basic and acidic residues" evidence="7">
    <location>
        <begin position="151"/>
        <end position="161"/>
    </location>
</feature>
<proteinExistence type="predicted"/>
<keyword evidence="2" id="KW-0813">Transport</keyword>
<keyword evidence="5" id="KW-0406">Ion transport</keyword>
<feature type="transmembrane region" description="Helical" evidence="8">
    <location>
        <begin position="31"/>
        <end position="51"/>
    </location>
</feature>